<dbReference type="Pfam" id="PF00069">
    <property type="entry name" value="Pkinase"/>
    <property type="match status" value="1"/>
</dbReference>
<dbReference type="InterPro" id="IPR000719">
    <property type="entry name" value="Prot_kinase_dom"/>
</dbReference>
<comment type="subcellular location">
    <subcellularLocation>
        <location evidence="1">Membrane</location>
        <topology evidence="1">Single-pass type I membrane protein</topology>
    </subcellularLocation>
</comment>
<evidence type="ECO:0000256" key="3">
    <source>
        <dbReference type="ARBA" id="ARBA00022692"/>
    </source>
</evidence>
<keyword evidence="9" id="KW-0808">Transferase</keyword>
<dbReference type="SUPFAM" id="SSF56112">
    <property type="entry name" value="Protein kinase-like (PK-like)"/>
    <property type="match status" value="1"/>
</dbReference>
<evidence type="ECO:0000259" key="8">
    <source>
        <dbReference type="PROSITE" id="PS50011"/>
    </source>
</evidence>
<protein>
    <submittedName>
        <fullName evidence="9">Stress-induced receptor-like kinase</fullName>
    </submittedName>
</protein>
<reference evidence="9" key="1">
    <citation type="submission" date="2020-09" db="EMBL/GenBank/DDBJ databases">
        <title>Genome-Enabled Discovery of Anthraquinone Biosynthesis in Senna tora.</title>
        <authorList>
            <person name="Kang S.-H."/>
            <person name="Pandey R.P."/>
            <person name="Lee C.-M."/>
            <person name="Sim J.-S."/>
            <person name="Jeong J.-T."/>
            <person name="Choi B.-S."/>
            <person name="Jung M."/>
            <person name="Ginzburg D."/>
            <person name="Zhao K."/>
            <person name="Won S.Y."/>
            <person name="Oh T.-J."/>
            <person name="Yu Y."/>
            <person name="Kim N.-H."/>
            <person name="Lee O.R."/>
            <person name="Lee T.-H."/>
            <person name="Bashyal P."/>
            <person name="Kim T.-S."/>
            <person name="Lee W.-H."/>
            <person name="Kawkins C."/>
            <person name="Kim C.-K."/>
            <person name="Kim J.S."/>
            <person name="Ahn B.O."/>
            <person name="Rhee S.Y."/>
            <person name="Sohng J.K."/>
        </authorList>
    </citation>
    <scope>NUCLEOTIDE SEQUENCE</scope>
    <source>
        <tissue evidence="9">Leaf</tissue>
    </source>
</reference>
<dbReference type="EMBL" id="JAAIUW010000009">
    <property type="protein sequence ID" value="KAF7816712.1"/>
    <property type="molecule type" value="Genomic_DNA"/>
</dbReference>
<keyword evidence="5" id="KW-1133">Transmembrane helix</keyword>
<proteinExistence type="predicted"/>
<keyword evidence="9" id="KW-0418">Kinase</keyword>
<keyword evidence="6" id="KW-0472">Membrane</keyword>
<dbReference type="PANTHER" id="PTHR27009">
    <property type="entry name" value="RUST RESISTANCE KINASE LR10-RELATED"/>
    <property type="match status" value="1"/>
</dbReference>
<dbReference type="GO" id="GO:0005524">
    <property type="term" value="F:ATP binding"/>
    <property type="evidence" value="ECO:0007669"/>
    <property type="project" value="InterPro"/>
</dbReference>
<evidence type="ECO:0000256" key="2">
    <source>
        <dbReference type="ARBA" id="ARBA00022527"/>
    </source>
</evidence>
<dbReference type="PROSITE" id="PS50011">
    <property type="entry name" value="PROTEIN_KINASE_DOM"/>
    <property type="match status" value="1"/>
</dbReference>
<dbReference type="InterPro" id="IPR045874">
    <property type="entry name" value="LRK10/LRL21-25-like"/>
</dbReference>
<evidence type="ECO:0000256" key="4">
    <source>
        <dbReference type="ARBA" id="ARBA00022729"/>
    </source>
</evidence>
<dbReference type="Gene3D" id="3.30.200.20">
    <property type="entry name" value="Phosphorylase Kinase, domain 1"/>
    <property type="match status" value="1"/>
</dbReference>
<keyword evidence="4" id="KW-0732">Signal</keyword>
<evidence type="ECO:0000313" key="10">
    <source>
        <dbReference type="Proteomes" id="UP000634136"/>
    </source>
</evidence>
<dbReference type="Proteomes" id="UP000634136">
    <property type="component" value="Unassembled WGS sequence"/>
</dbReference>
<dbReference type="OrthoDB" id="544400at2759"/>
<name>A0A834WBU1_9FABA</name>
<dbReference type="Gene3D" id="1.10.510.10">
    <property type="entry name" value="Transferase(Phosphotransferase) domain 1"/>
    <property type="match status" value="1"/>
</dbReference>
<evidence type="ECO:0000256" key="7">
    <source>
        <dbReference type="ARBA" id="ARBA00023180"/>
    </source>
</evidence>
<gene>
    <name evidence="9" type="ORF">G2W53_030681</name>
</gene>
<keyword evidence="3" id="KW-0812">Transmembrane</keyword>
<feature type="domain" description="Protein kinase" evidence="8">
    <location>
        <begin position="1"/>
        <end position="308"/>
    </location>
</feature>
<evidence type="ECO:0000256" key="5">
    <source>
        <dbReference type="ARBA" id="ARBA00022989"/>
    </source>
</evidence>
<dbReference type="GO" id="GO:0016020">
    <property type="term" value="C:membrane"/>
    <property type="evidence" value="ECO:0007669"/>
    <property type="project" value="UniProtKB-SubCell"/>
</dbReference>
<dbReference type="InterPro" id="IPR011009">
    <property type="entry name" value="Kinase-like_dom_sf"/>
</dbReference>
<dbReference type="AlphaFoldDB" id="A0A834WBU1"/>
<evidence type="ECO:0000313" key="9">
    <source>
        <dbReference type="EMBL" id="KAF7816712.1"/>
    </source>
</evidence>
<organism evidence="9 10">
    <name type="scientific">Senna tora</name>
    <dbReference type="NCBI Taxonomy" id="362788"/>
    <lineage>
        <taxon>Eukaryota</taxon>
        <taxon>Viridiplantae</taxon>
        <taxon>Streptophyta</taxon>
        <taxon>Embryophyta</taxon>
        <taxon>Tracheophyta</taxon>
        <taxon>Spermatophyta</taxon>
        <taxon>Magnoliopsida</taxon>
        <taxon>eudicotyledons</taxon>
        <taxon>Gunneridae</taxon>
        <taxon>Pentapetalae</taxon>
        <taxon>rosids</taxon>
        <taxon>fabids</taxon>
        <taxon>Fabales</taxon>
        <taxon>Fabaceae</taxon>
        <taxon>Caesalpinioideae</taxon>
        <taxon>Cassia clade</taxon>
        <taxon>Senna</taxon>
    </lineage>
</organism>
<dbReference type="GO" id="GO:0004674">
    <property type="term" value="F:protein serine/threonine kinase activity"/>
    <property type="evidence" value="ECO:0007669"/>
    <property type="project" value="UniProtKB-KW"/>
</dbReference>
<comment type="caution">
    <text evidence="9">The sequence shown here is derived from an EMBL/GenBank/DDBJ whole genome shotgun (WGS) entry which is preliminary data.</text>
</comment>
<keyword evidence="2" id="KW-0723">Serine/threonine-protein kinase</keyword>
<keyword evidence="10" id="KW-1185">Reference proteome</keyword>
<keyword evidence="9" id="KW-0675">Receptor</keyword>
<keyword evidence="7" id="KW-0325">Glycoprotein</keyword>
<evidence type="ECO:0000256" key="1">
    <source>
        <dbReference type="ARBA" id="ARBA00004479"/>
    </source>
</evidence>
<evidence type="ECO:0000256" key="6">
    <source>
        <dbReference type="ARBA" id="ARBA00023136"/>
    </source>
</evidence>
<sequence>MVGRSTGCHWMHQSPTIASFLVILSSPSSSSLISRIRYRVTNEYLPHPLGSEGAASIGRYVLPSYIVVRTLFGYCFNFWLQSSYTNGEKDINQWEGGYGSVYKGKLRSGAFVAVKMLGKAKTNGQDFIISEVFGRIHHVNVVRLIGYCVEGSKRANLCFMPHNILLDENFVPKISDFGLAKLYPMNDSIVTLTVARGTLGYMAPELFYKNIGGISYKADVYKRQAEEKIRIQMQSIQVKFTFPFGFMINLVKRKLRCDRGRKKHSEENVHNCTMVLQLRPDERPSMSKVVEMLEGELENLKLPPRPSFYPNETIVEEAGINSNETISSDIYVCL</sequence>
<accession>A0A834WBU1</accession>